<dbReference type="EMBL" id="KK852862">
    <property type="protein sequence ID" value="KDR14803.1"/>
    <property type="molecule type" value="Genomic_DNA"/>
</dbReference>
<dbReference type="GO" id="GO:0008233">
    <property type="term" value="F:peptidase activity"/>
    <property type="evidence" value="ECO:0007669"/>
    <property type="project" value="UniProtKB-KW"/>
</dbReference>
<feature type="domain" description="APAF-1 helical" evidence="2">
    <location>
        <begin position="2"/>
        <end position="95"/>
    </location>
</feature>
<keyword evidence="3" id="KW-0378">Hydrolase</keyword>
<gene>
    <name evidence="3" type="ORF">L798_11569</name>
</gene>
<evidence type="ECO:0000256" key="1">
    <source>
        <dbReference type="ARBA" id="ARBA00022737"/>
    </source>
</evidence>
<keyword evidence="1" id="KW-0677">Repeat</keyword>
<dbReference type="InParanoid" id="A0A067QWU1"/>
<evidence type="ECO:0000313" key="3">
    <source>
        <dbReference type="EMBL" id="KDR14803.1"/>
    </source>
</evidence>
<proteinExistence type="predicted"/>
<dbReference type="PANTHER" id="PTHR22845">
    <property type="entry name" value="APOPTOTIC PROTEASE-ACTIVATING FACTOR 1"/>
    <property type="match status" value="1"/>
</dbReference>
<organism evidence="3 4">
    <name type="scientific">Zootermopsis nevadensis</name>
    <name type="common">Dampwood termite</name>
    <dbReference type="NCBI Taxonomy" id="136037"/>
    <lineage>
        <taxon>Eukaryota</taxon>
        <taxon>Metazoa</taxon>
        <taxon>Ecdysozoa</taxon>
        <taxon>Arthropoda</taxon>
        <taxon>Hexapoda</taxon>
        <taxon>Insecta</taxon>
        <taxon>Pterygota</taxon>
        <taxon>Neoptera</taxon>
        <taxon>Polyneoptera</taxon>
        <taxon>Dictyoptera</taxon>
        <taxon>Blattodea</taxon>
        <taxon>Blattoidea</taxon>
        <taxon>Termitoidae</taxon>
        <taxon>Termopsidae</taxon>
        <taxon>Zootermopsis</taxon>
    </lineage>
</organism>
<name>A0A067QWU1_ZOONE</name>
<dbReference type="AlphaFoldDB" id="A0A067QWU1"/>
<dbReference type="Proteomes" id="UP000027135">
    <property type="component" value="Unassembled WGS sequence"/>
</dbReference>
<reference evidence="3 4" key="1">
    <citation type="journal article" date="2014" name="Nat. Commun.">
        <title>Molecular traces of alternative social organization in a termite genome.</title>
        <authorList>
            <person name="Terrapon N."/>
            <person name="Li C."/>
            <person name="Robertson H.M."/>
            <person name="Ji L."/>
            <person name="Meng X."/>
            <person name="Booth W."/>
            <person name="Chen Z."/>
            <person name="Childers C.P."/>
            <person name="Glastad K.M."/>
            <person name="Gokhale K."/>
            <person name="Gowin J."/>
            <person name="Gronenberg W."/>
            <person name="Hermansen R.A."/>
            <person name="Hu H."/>
            <person name="Hunt B.G."/>
            <person name="Huylmans A.K."/>
            <person name="Khalil S.M."/>
            <person name="Mitchell R.D."/>
            <person name="Munoz-Torres M.C."/>
            <person name="Mustard J.A."/>
            <person name="Pan H."/>
            <person name="Reese J.T."/>
            <person name="Scharf M.E."/>
            <person name="Sun F."/>
            <person name="Vogel H."/>
            <person name="Xiao J."/>
            <person name="Yang W."/>
            <person name="Yang Z."/>
            <person name="Yang Z."/>
            <person name="Zhou J."/>
            <person name="Zhu J."/>
            <person name="Brent C.S."/>
            <person name="Elsik C.G."/>
            <person name="Goodisman M.A."/>
            <person name="Liberles D.A."/>
            <person name="Roe R.M."/>
            <person name="Vargo E.L."/>
            <person name="Vilcinskas A."/>
            <person name="Wang J."/>
            <person name="Bornberg-Bauer E."/>
            <person name="Korb J."/>
            <person name="Zhang G."/>
            <person name="Liebig J."/>
        </authorList>
    </citation>
    <scope>NUCLEOTIDE SEQUENCE [LARGE SCALE GENOMIC DNA]</scope>
    <source>
        <tissue evidence="3">Whole organism</tissue>
    </source>
</reference>
<dbReference type="GO" id="GO:0006508">
    <property type="term" value="P:proteolysis"/>
    <property type="evidence" value="ECO:0007669"/>
    <property type="project" value="UniProtKB-KW"/>
</dbReference>
<dbReference type="Gene3D" id="1.25.40.370">
    <property type="match status" value="1"/>
</dbReference>
<dbReference type="STRING" id="136037.A0A067QWU1"/>
<keyword evidence="4" id="KW-1185">Reference proteome</keyword>
<sequence length="125" mass="14697">MWYEFPKLYLDLEFIGAKLKVTGPLHILVDYRKYSAFIVGDDEHLTSVLQDFEQFVQSRGLDLHKYQNTDIVQCGLQEHRNSHVYKKALKIAKERPNKLYLEFLMINNVEKVNPCSLPVSFFDKS</sequence>
<evidence type="ECO:0000259" key="2">
    <source>
        <dbReference type="Pfam" id="PF17908"/>
    </source>
</evidence>
<evidence type="ECO:0000313" key="4">
    <source>
        <dbReference type="Proteomes" id="UP000027135"/>
    </source>
</evidence>
<dbReference type="PANTHER" id="PTHR22845:SF5">
    <property type="entry name" value="APOPTOTIC PROTEASE-ACTIVATING FACTOR 1"/>
    <property type="match status" value="1"/>
</dbReference>
<protein>
    <submittedName>
        <fullName evidence="3">Apoptotic protease-activating factor 1</fullName>
    </submittedName>
</protein>
<keyword evidence="3" id="KW-0645">Protease</keyword>
<accession>A0A067QWU1</accession>
<dbReference type="Pfam" id="PF17908">
    <property type="entry name" value="APAF1_C"/>
    <property type="match status" value="1"/>
</dbReference>
<dbReference type="InterPro" id="IPR041452">
    <property type="entry name" value="APAF1_C"/>
</dbReference>